<organism evidence="1 2">
    <name type="scientific">Synaphobranchus kaupii</name>
    <name type="common">Kaup's arrowtooth eel</name>
    <dbReference type="NCBI Taxonomy" id="118154"/>
    <lineage>
        <taxon>Eukaryota</taxon>
        <taxon>Metazoa</taxon>
        <taxon>Chordata</taxon>
        <taxon>Craniata</taxon>
        <taxon>Vertebrata</taxon>
        <taxon>Euteleostomi</taxon>
        <taxon>Actinopterygii</taxon>
        <taxon>Neopterygii</taxon>
        <taxon>Teleostei</taxon>
        <taxon>Anguilliformes</taxon>
        <taxon>Synaphobranchidae</taxon>
        <taxon>Synaphobranchus</taxon>
    </lineage>
</organism>
<proteinExistence type="predicted"/>
<dbReference type="AlphaFoldDB" id="A0A9Q1JB07"/>
<gene>
    <name evidence="1" type="ORF">SKAU_G00063900</name>
</gene>
<accession>A0A9Q1JB07</accession>
<sequence length="89" mass="9946">MQGRRWSGVLQVTADVSWVTEHGALAEERGAGAVALSGLSQREDTWRRRHVTSLPTRIRSCVAGSRSKRPRPRSCPRICALSFHCEEKC</sequence>
<reference evidence="1" key="1">
    <citation type="journal article" date="2023" name="Science">
        <title>Genome structures resolve the early diversification of teleost fishes.</title>
        <authorList>
            <person name="Parey E."/>
            <person name="Louis A."/>
            <person name="Montfort J."/>
            <person name="Bouchez O."/>
            <person name="Roques C."/>
            <person name="Iampietro C."/>
            <person name="Lluch J."/>
            <person name="Castinel A."/>
            <person name="Donnadieu C."/>
            <person name="Desvignes T."/>
            <person name="Floi Bucao C."/>
            <person name="Jouanno E."/>
            <person name="Wen M."/>
            <person name="Mejri S."/>
            <person name="Dirks R."/>
            <person name="Jansen H."/>
            <person name="Henkel C."/>
            <person name="Chen W.J."/>
            <person name="Zahm M."/>
            <person name="Cabau C."/>
            <person name="Klopp C."/>
            <person name="Thompson A.W."/>
            <person name="Robinson-Rechavi M."/>
            <person name="Braasch I."/>
            <person name="Lecointre G."/>
            <person name="Bobe J."/>
            <person name="Postlethwait J.H."/>
            <person name="Berthelot C."/>
            <person name="Roest Crollius H."/>
            <person name="Guiguen Y."/>
        </authorList>
    </citation>
    <scope>NUCLEOTIDE SEQUENCE</scope>
    <source>
        <strain evidence="1">WJC10195</strain>
    </source>
</reference>
<evidence type="ECO:0000313" key="2">
    <source>
        <dbReference type="Proteomes" id="UP001152622"/>
    </source>
</evidence>
<protein>
    <submittedName>
        <fullName evidence="1">Uncharacterized protein</fullName>
    </submittedName>
</protein>
<comment type="caution">
    <text evidence="1">The sequence shown here is derived from an EMBL/GenBank/DDBJ whole genome shotgun (WGS) entry which is preliminary data.</text>
</comment>
<dbReference type="EMBL" id="JAINUF010000002">
    <property type="protein sequence ID" value="KAJ8375810.1"/>
    <property type="molecule type" value="Genomic_DNA"/>
</dbReference>
<evidence type="ECO:0000313" key="1">
    <source>
        <dbReference type="EMBL" id="KAJ8375810.1"/>
    </source>
</evidence>
<name>A0A9Q1JB07_SYNKA</name>
<dbReference type="Proteomes" id="UP001152622">
    <property type="component" value="Chromosome 2"/>
</dbReference>
<keyword evidence="2" id="KW-1185">Reference proteome</keyword>